<organism evidence="4 5">
    <name type="scientific">Hymenobacter daecheongensis DSM 21074</name>
    <dbReference type="NCBI Taxonomy" id="1121955"/>
    <lineage>
        <taxon>Bacteria</taxon>
        <taxon>Pseudomonadati</taxon>
        <taxon>Bacteroidota</taxon>
        <taxon>Cytophagia</taxon>
        <taxon>Cytophagales</taxon>
        <taxon>Hymenobacteraceae</taxon>
        <taxon>Hymenobacter</taxon>
    </lineage>
</organism>
<evidence type="ECO:0000256" key="2">
    <source>
        <dbReference type="SAM" id="SignalP"/>
    </source>
</evidence>
<dbReference type="Gene3D" id="1.10.10.10">
    <property type="entry name" value="Winged helix-like DNA-binding domain superfamily/Winged helix DNA-binding domain"/>
    <property type="match status" value="1"/>
</dbReference>
<feature type="coiled-coil region" evidence="1">
    <location>
        <begin position="1088"/>
        <end position="1118"/>
    </location>
</feature>
<gene>
    <name evidence="4" type="ORF">SAMN02745146_2840</name>
</gene>
<keyword evidence="2" id="KW-0732">Signal</keyword>
<feature type="chain" id="PRO_5012883995" evidence="2">
    <location>
        <begin position="26"/>
        <end position="1145"/>
    </location>
</feature>
<protein>
    <submittedName>
        <fullName evidence="4">DNA-binding beta-propeller fold protein YncE</fullName>
    </submittedName>
</protein>
<feature type="domain" description="Peptidase S74" evidence="3">
    <location>
        <begin position="1009"/>
        <end position="1105"/>
    </location>
</feature>
<sequence length="1145" mass="112115">MQHRYLLAPLAALLLLAATPQLALAQTTPTGAVGIGTTAPDASAALDIVSSGKGVLLPRVAAATAIASPAPGLLVYQTGAPAGFYYNAGTSAAPSWQRLATGSAAGDNLGNHTATQALNLNGQKLTGGGTNGLRVATDGSVAVDALAGTGQGRLLTAAPDGTLQASAPLQSQPLATTAPDPALLGSASTGNGPFGVAVNTAGTRAYVVNRLSNTLQAYDLSGGVAPVPLGNAVPTGLVPLSVALNGAGSRAYVVNYTSNTLQVYDLSGGGAPVPLGGSVTTDIRPMRVVVNAAGTRAYVAARDGDLLQTYDVSGSGPPVPSGSPVTGMPLYASDLALNQAGTRLYVAARDAYALQTYDVSGGGAPVLLGSGPMSPSVMAVAVNAAGTRAYTVDEAGNALQAHDISSNAPVLLGNAVAAGGDPSDVAVNAAGTRAYVTNGSGNSLQTFDLSTGGIPVALGNAVRTGNFPYQVALNVADTRAYVVNYSGGTLQAFNIEGTMPTVVGLGTNGSLGTFSLGQLADNLGNHTATRNLNLAGFQLVGGGSSGLAVSSAGNVGIGTSGAPSQRLEVAGNVRISGTGNGLTFPDGSTQTSASAAGNLVGDVTSAGTTTTYAGIVPATKGGAGTVSGLLKANGSGLVSPAVAGTDYLTPAGNAATATLAATVTTNANLTGAISSVGNATTYNQVVPATKGGAGGLTGILRANGSGTVTAAVAADFPTLNQNTTGNAATATLAAAVATNANLTGAITSVGNATTYAQTVPANRGGAGGVSGLLRADGGGNVSAAVAGTDFAAATGSAAYVQNTAGPQADANFNVSGTGTVGGLLRAGSATVGGTLGVGTGATALGQPLGVRAGAASNAPLLGFYSQAGTDKYNFSLSGGGLNLSESNVAGGRLFVQDGTGHVGLGTTDPQAGLHVDRPEAPSTTALGVLLSGGSAGNPSIELRGHVKSPYLDFVETTGLDYSTRLLSLGGTLNLSYGGAATSKPTYILSVDGGINATGQVRANGVVLTSDARFKQHVRPLGGALAAVLALRGVRYEWNALGVRHGGTAGAGQVGLLAQEVEKIYPELVSTDKDGYKAVNYAQLTPVLIEALKEQQQQIEALKARAATAEAAAAQATADHADLLTMKAQLARLLGEQPTATAPARK</sequence>
<accession>A0A1M6I8N8</accession>
<dbReference type="SUPFAM" id="SSF50974">
    <property type="entry name" value="Nitrous oxide reductase, N-terminal domain"/>
    <property type="match status" value="1"/>
</dbReference>
<evidence type="ECO:0000313" key="5">
    <source>
        <dbReference type="Proteomes" id="UP000184418"/>
    </source>
</evidence>
<dbReference type="SUPFAM" id="SSF63825">
    <property type="entry name" value="YWTD domain"/>
    <property type="match status" value="1"/>
</dbReference>
<dbReference type="Proteomes" id="UP000184418">
    <property type="component" value="Unassembled WGS sequence"/>
</dbReference>
<dbReference type="InterPro" id="IPR030392">
    <property type="entry name" value="S74_ICA"/>
</dbReference>
<dbReference type="InterPro" id="IPR015943">
    <property type="entry name" value="WD40/YVTN_repeat-like_dom_sf"/>
</dbReference>
<evidence type="ECO:0000313" key="4">
    <source>
        <dbReference type="EMBL" id="SHJ30795.1"/>
    </source>
</evidence>
<feature type="signal peptide" evidence="2">
    <location>
        <begin position="1"/>
        <end position="25"/>
    </location>
</feature>
<evidence type="ECO:0000256" key="1">
    <source>
        <dbReference type="SAM" id="Coils"/>
    </source>
</evidence>
<proteinExistence type="predicted"/>
<dbReference type="GO" id="GO:0003677">
    <property type="term" value="F:DNA binding"/>
    <property type="evidence" value="ECO:0007669"/>
    <property type="project" value="UniProtKB-KW"/>
</dbReference>
<dbReference type="Gene3D" id="2.130.10.10">
    <property type="entry name" value="YVTN repeat-like/Quinoprotein amine dehydrogenase"/>
    <property type="match status" value="2"/>
</dbReference>
<dbReference type="PANTHER" id="PTHR47197:SF3">
    <property type="entry name" value="DIHYDRO-HEME D1 DEHYDROGENASE"/>
    <property type="match status" value="1"/>
</dbReference>
<dbReference type="InterPro" id="IPR051200">
    <property type="entry name" value="Host-pathogen_enzymatic-act"/>
</dbReference>
<dbReference type="PANTHER" id="PTHR47197">
    <property type="entry name" value="PROTEIN NIRF"/>
    <property type="match status" value="1"/>
</dbReference>
<name>A0A1M6I8N8_9BACT</name>
<dbReference type="STRING" id="1121955.SAMN02745146_2840"/>
<reference evidence="4 5" key="1">
    <citation type="submission" date="2016-11" db="EMBL/GenBank/DDBJ databases">
        <authorList>
            <person name="Jaros S."/>
            <person name="Januszkiewicz K."/>
            <person name="Wedrychowicz H."/>
        </authorList>
    </citation>
    <scope>NUCLEOTIDE SEQUENCE [LARGE SCALE GENOMIC DNA]</scope>
    <source>
        <strain evidence="4 5">DSM 21074</strain>
    </source>
</reference>
<keyword evidence="4" id="KW-0238">DNA-binding</keyword>
<dbReference type="InterPro" id="IPR036388">
    <property type="entry name" value="WH-like_DNA-bd_sf"/>
</dbReference>
<dbReference type="OrthoDB" id="1001730at2"/>
<dbReference type="AlphaFoldDB" id="A0A1M6I8N8"/>
<keyword evidence="5" id="KW-1185">Reference proteome</keyword>
<dbReference type="PROSITE" id="PS51688">
    <property type="entry name" value="ICA"/>
    <property type="match status" value="1"/>
</dbReference>
<dbReference type="InterPro" id="IPR011045">
    <property type="entry name" value="N2O_reductase_N"/>
</dbReference>
<keyword evidence="1" id="KW-0175">Coiled coil</keyword>
<dbReference type="EMBL" id="FQYN01000005">
    <property type="protein sequence ID" value="SHJ30795.1"/>
    <property type="molecule type" value="Genomic_DNA"/>
</dbReference>
<evidence type="ECO:0000259" key="3">
    <source>
        <dbReference type="PROSITE" id="PS51688"/>
    </source>
</evidence>
<dbReference type="Pfam" id="PF13884">
    <property type="entry name" value="Peptidase_S74"/>
    <property type="match status" value="1"/>
</dbReference>
<dbReference type="RefSeq" id="WP_073110441.1">
    <property type="nucleotide sequence ID" value="NZ_FQYN01000005.1"/>
</dbReference>